<dbReference type="CDD" id="cd00209">
    <property type="entry name" value="DHFR"/>
    <property type="match status" value="1"/>
</dbReference>
<dbReference type="PIRSF" id="PIRSF000194">
    <property type="entry name" value="DHFR"/>
    <property type="match status" value="1"/>
</dbReference>
<name>A0A1F7Z2J0_9BACT</name>
<comment type="caution">
    <text evidence="11">The sequence shown here is derived from an EMBL/GenBank/DDBJ whole genome shotgun (WGS) entry which is preliminary data.</text>
</comment>
<dbReference type="InterPro" id="IPR024072">
    <property type="entry name" value="DHFR-like_dom_sf"/>
</dbReference>
<dbReference type="UniPathway" id="UPA00077">
    <property type="reaction ID" value="UER00158"/>
</dbReference>
<evidence type="ECO:0000313" key="12">
    <source>
        <dbReference type="Proteomes" id="UP000177169"/>
    </source>
</evidence>
<dbReference type="Proteomes" id="UP000177169">
    <property type="component" value="Unassembled WGS sequence"/>
</dbReference>
<dbReference type="GO" id="GO:0004146">
    <property type="term" value="F:dihydrofolate reductase activity"/>
    <property type="evidence" value="ECO:0007669"/>
    <property type="project" value="UniProtKB-EC"/>
</dbReference>
<comment type="pathway">
    <text evidence="1 8">Cofactor biosynthesis; tetrahydrofolate biosynthesis; 5,6,7,8-tetrahydrofolate from 7,8-dihydrofolate: step 1/1.</text>
</comment>
<evidence type="ECO:0000256" key="2">
    <source>
        <dbReference type="ARBA" id="ARBA00009539"/>
    </source>
</evidence>
<dbReference type="FunFam" id="3.40.430.10:FF:000001">
    <property type="entry name" value="Dihydrofolate reductase"/>
    <property type="match status" value="1"/>
</dbReference>
<evidence type="ECO:0000259" key="10">
    <source>
        <dbReference type="PROSITE" id="PS51330"/>
    </source>
</evidence>
<evidence type="ECO:0000313" key="11">
    <source>
        <dbReference type="EMBL" id="OGM33731.1"/>
    </source>
</evidence>
<dbReference type="STRING" id="1802505.A3D01_06365"/>
<dbReference type="PRINTS" id="PR00070">
    <property type="entry name" value="DHFR"/>
</dbReference>
<organism evidence="11 12">
    <name type="scientific">Candidatus Woesebacteria bacterium RIFCSPHIGHO2_02_FULL_39_13</name>
    <dbReference type="NCBI Taxonomy" id="1802505"/>
    <lineage>
        <taxon>Bacteria</taxon>
        <taxon>Candidatus Woeseibacteriota</taxon>
    </lineage>
</organism>
<evidence type="ECO:0000256" key="9">
    <source>
        <dbReference type="RuleBase" id="RU004474"/>
    </source>
</evidence>
<evidence type="ECO:0000256" key="6">
    <source>
        <dbReference type="ARBA" id="ARBA00023002"/>
    </source>
</evidence>
<comment type="catalytic activity">
    <reaction evidence="8">
        <text>(6S)-5,6,7,8-tetrahydrofolate + NADP(+) = 7,8-dihydrofolate + NADPH + H(+)</text>
        <dbReference type="Rhea" id="RHEA:15009"/>
        <dbReference type="ChEBI" id="CHEBI:15378"/>
        <dbReference type="ChEBI" id="CHEBI:57451"/>
        <dbReference type="ChEBI" id="CHEBI:57453"/>
        <dbReference type="ChEBI" id="CHEBI:57783"/>
        <dbReference type="ChEBI" id="CHEBI:58349"/>
        <dbReference type="EC" id="1.5.1.3"/>
    </reaction>
</comment>
<evidence type="ECO:0000256" key="5">
    <source>
        <dbReference type="ARBA" id="ARBA00022857"/>
    </source>
</evidence>
<evidence type="ECO:0000256" key="7">
    <source>
        <dbReference type="ARBA" id="ARBA00025067"/>
    </source>
</evidence>
<evidence type="ECO:0000256" key="4">
    <source>
        <dbReference type="ARBA" id="ARBA00022563"/>
    </source>
</evidence>
<dbReference type="PANTHER" id="PTHR48069:SF3">
    <property type="entry name" value="DIHYDROFOLATE REDUCTASE"/>
    <property type="match status" value="1"/>
</dbReference>
<evidence type="ECO:0000256" key="3">
    <source>
        <dbReference type="ARBA" id="ARBA00012856"/>
    </source>
</evidence>
<evidence type="ECO:0000256" key="1">
    <source>
        <dbReference type="ARBA" id="ARBA00004903"/>
    </source>
</evidence>
<dbReference type="EMBL" id="MGGR01000014">
    <property type="protein sequence ID" value="OGM33731.1"/>
    <property type="molecule type" value="Genomic_DNA"/>
</dbReference>
<protein>
    <recommendedName>
        <fullName evidence="3 8">Dihydrofolate reductase</fullName>
        <ecNumber evidence="3 8">1.5.1.3</ecNumber>
    </recommendedName>
</protein>
<dbReference type="GO" id="GO:0046654">
    <property type="term" value="P:tetrahydrofolate biosynthetic process"/>
    <property type="evidence" value="ECO:0007669"/>
    <property type="project" value="UniProtKB-UniPathway"/>
</dbReference>
<dbReference type="InterPro" id="IPR017925">
    <property type="entry name" value="DHFR_CS"/>
</dbReference>
<dbReference type="EC" id="1.5.1.3" evidence="3 8"/>
<dbReference type="GO" id="GO:0006730">
    <property type="term" value="P:one-carbon metabolic process"/>
    <property type="evidence" value="ECO:0007669"/>
    <property type="project" value="UniProtKB-KW"/>
</dbReference>
<dbReference type="Gene3D" id="3.40.430.10">
    <property type="entry name" value="Dihydrofolate Reductase, subunit A"/>
    <property type="match status" value="1"/>
</dbReference>
<accession>A0A1F7Z2J0</accession>
<dbReference type="InterPro" id="IPR001796">
    <property type="entry name" value="DHFR_dom"/>
</dbReference>
<dbReference type="GO" id="GO:0046452">
    <property type="term" value="P:dihydrofolate metabolic process"/>
    <property type="evidence" value="ECO:0007669"/>
    <property type="project" value="TreeGrafter"/>
</dbReference>
<sequence>MKISIIVAVSENNVIGKDGAIPWHIPQDLKHFKDLTMGHHVIMGRKTHESIGKPLPGRTNIILSRDPIYKSEGVITVESIDKAISLARSQNDSEIFVIGGEEIFKLALPYADRIYLTNVHGKFGGDAFFPNLDPIKWQQISCEVHLRDQQNPYPFDFCTYEKKF</sequence>
<keyword evidence="6 8" id="KW-0560">Oxidoreductase</keyword>
<dbReference type="PROSITE" id="PS51330">
    <property type="entry name" value="DHFR_2"/>
    <property type="match status" value="1"/>
</dbReference>
<evidence type="ECO:0000256" key="8">
    <source>
        <dbReference type="PIRNR" id="PIRNR000194"/>
    </source>
</evidence>
<dbReference type="GO" id="GO:0070401">
    <property type="term" value="F:NADP+ binding"/>
    <property type="evidence" value="ECO:0007669"/>
    <property type="project" value="UniProtKB-ARBA"/>
</dbReference>
<dbReference type="InterPro" id="IPR012259">
    <property type="entry name" value="DHFR"/>
</dbReference>
<dbReference type="PANTHER" id="PTHR48069">
    <property type="entry name" value="DIHYDROFOLATE REDUCTASE"/>
    <property type="match status" value="1"/>
</dbReference>
<dbReference type="GO" id="GO:0005829">
    <property type="term" value="C:cytosol"/>
    <property type="evidence" value="ECO:0007669"/>
    <property type="project" value="TreeGrafter"/>
</dbReference>
<dbReference type="AlphaFoldDB" id="A0A1F7Z2J0"/>
<gene>
    <name evidence="11" type="ORF">A3D01_06365</name>
</gene>
<keyword evidence="5 8" id="KW-0521">NADP</keyword>
<comment type="similarity">
    <text evidence="2 8 9">Belongs to the dihydrofolate reductase family.</text>
</comment>
<keyword evidence="4 8" id="KW-0554">One-carbon metabolism</keyword>
<dbReference type="Pfam" id="PF00186">
    <property type="entry name" value="DHFR_1"/>
    <property type="match status" value="1"/>
</dbReference>
<feature type="domain" description="DHFR" evidence="10">
    <location>
        <begin position="2"/>
        <end position="162"/>
    </location>
</feature>
<reference evidence="11 12" key="1">
    <citation type="journal article" date="2016" name="Nat. Commun.">
        <title>Thousands of microbial genomes shed light on interconnected biogeochemical processes in an aquifer system.</title>
        <authorList>
            <person name="Anantharaman K."/>
            <person name="Brown C.T."/>
            <person name="Hug L.A."/>
            <person name="Sharon I."/>
            <person name="Castelle C.J."/>
            <person name="Probst A.J."/>
            <person name="Thomas B.C."/>
            <person name="Singh A."/>
            <person name="Wilkins M.J."/>
            <person name="Karaoz U."/>
            <person name="Brodie E.L."/>
            <person name="Williams K.H."/>
            <person name="Hubbard S.S."/>
            <person name="Banfield J.F."/>
        </authorList>
    </citation>
    <scope>NUCLEOTIDE SEQUENCE [LARGE SCALE GENOMIC DNA]</scope>
</reference>
<dbReference type="SUPFAM" id="SSF53597">
    <property type="entry name" value="Dihydrofolate reductase-like"/>
    <property type="match status" value="1"/>
</dbReference>
<proteinExistence type="inferred from homology"/>
<dbReference type="PROSITE" id="PS00075">
    <property type="entry name" value="DHFR_1"/>
    <property type="match status" value="1"/>
</dbReference>
<dbReference type="GO" id="GO:0046655">
    <property type="term" value="P:folic acid metabolic process"/>
    <property type="evidence" value="ECO:0007669"/>
    <property type="project" value="TreeGrafter"/>
</dbReference>
<comment type="function">
    <text evidence="7 8">Key enzyme in folate metabolism. Catalyzes an essential reaction for de novo glycine and purine synthesis, and for DNA precursor synthesis.</text>
</comment>